<comment type="caution">
    <text evidence="2">The sequence shown here is derived from an EMBL/GenBank/DDBJ whole genome shotgun (WGS) entry which is preliminary data.</text>
</comment>
<feature type="region of interest" description="Disordered" evidence="1">
    <location>
        <begin position="101"/>
        <end position="135"/>
    </location>
</feature>
<feature type="compositionally biased region" description="Acidic residues" evidence="1">
    <location>
        <begin position="247"/>
        <end position="257"/>
    </location>
</feature>
<feature type="region of interest" description="Disordered" evidence="1">
    <location>
        <begin position="229"/>
        <end position="347"/>
    </location>
</feature>
<accession>A0ABQ8XH56</accession>
<evidence type="ECO:0000256" key="1">
    <source>
        <dbReference type="SAM" id="MobiDB-lite"/>
    </source>
</evidence>
<evidence type="ECO:0000313" key="3">
    <source>
        <dbReference type="Proteomes" id="UP001150062"/>
    </source>
</evidence>
<feature type="compositionally biased region" description="Acidic residues" evidence="1">
    <location>
        <begin position="265"/>
        <end position="282"/>
    </location>
</feature>
<organism evidence="2 3">
    <name type="scientific">Anaeramoeba flamelloides</name>
    <dbReference type="NCBI Taxonomy" id="1746091"/>
    <lineage>
        <taxon>Eukaryota</taxon>
        <taxon>Metamonada</taxon>
        <taxon>Anaeramoebidae</taxon>
        <taxon>Anaeramoeba</taxon>
    </lineage>
</organism>
<proteinExistence type="predicted"/>
<dbReference type="Proteomes" id="UP001150062">
    <property type="component" value="Unassembled WGS sequence"/>
</dbReference>
<reference evidence="2" key="1">
    <citation type="submission" date="2022-08" db="EMBL/GenBank/DDBJ databases">
        <title>Novel sulfate-reducing endosymbionts in the free-living metamonad Anaeramoeba.</title>
        <authorList>
            <person name="Jerlstrom-Hultqvist J."/>
            <person name="Cepicka I."/>
            <person name="Gallot-Lavallee L."/>
            <person name="Salas-Leiva D."/>
            <person name="Curtis B.A."/>
            <person name="Zahonova K."/>
            <person name="Pipaliya S."/>
            <person name="Dacks J."/>
            <person name="Roger A.J."/>
        </authorList>
    </citation>
    <scope>NUCLEOTIDE SEQUENCE</scope>
    <source>
        <strain evidence="2">Schooner1</strain>
    </source>
</reference>
<evidence type="ECO:0000313" key="2">
    <source>
        <dbReference type="EMBL" id="KAJ6231958.1"/>
    </source>
</evidence>
<keyword evidence="3" id="KW-1185">Reference proteome</keyword>
<dbReference type="PANTHER" id="PTHR13677:SF0">
    <property type="entry name" value="LD41638P"/>
    <property type="match status" value="1"/>
</dbReference>
<dbReference type="EMBL" id="JAOAOG010000296">
    <property type="protein sequence ID" value="KAJ6231958.1"/>
    <property type="molecule type" value="Genomic_DNA"/>
</dbReference>
<sequence length="748" mass="88298">MQNFDPWIKSLLYIDHTKKFDSCSILQFPNLKLSNDKLHDLYKQSYPFSTEKIIKQNFVFTITLKQKLFYVFAHFLPRNVEEQSELFNGLLILDKEKDLKEENQEKENEKEKDLKEEKQEKQEKEDKENKQGVQEKIELENGAQFEIQNSTKPHFVLGYSILIISQHPFYYFFSSVLEKISDPLMKDKAQLNEFYKMIKSCWPKQLKMNENSEQFKCLLNEMVNENEIENENENEEKVAKITPDIEPSTETDTENENENDKEQEQKEEEIENENENENETENGTETKLEEIPSSIINNFENKEKEKEKDKENNKEKEKQKESEGVSTGIEQFTEQSTEVSSESSTESDNNIALEMKIFVPGNYKSLWENKTNPLICMPNHPGVDFDLYKIFHRVLPSLWNCWQILITSEPLIVISPTPKLASKIVLAIQSLISPLIFKGKVYPFVSNDSLQFQFIKSLDFTPKEDLDNKQIDPQKEKKKGIIFGSTDYSLRKGLCKYWPNFLFVGLPNKEEQKKLPKKKRIKEKLQMASYPMISIDRKVLSQFKIRRRKKKQKENSLHKSQLIRSYFYQFTENFMVPFETYFTLLTPKIQNIDPIYQPPVVKGFNENEFIQLLGASKLGRDFNGKFTEPEEVLYRKFIQSRTFRSWYRIKKLSVRGLLKKLYRSSYFHMDIVSKIKDKTDIEKIDLVMRLIDAANKATKSKDIDLKNHIIDFIKTVIRNISKEYQSILNLKIKSLEIDSKELLLINKK</sequence>
<dbReference type="PANTHER" id="PTHR13677">
    <property type="entry name" value="LD41638P"/>
    <property type="match status" value="1"/>
</dbReference>
<name>A0ABQ8XH56_9EUKA</name>
<feature type="compositionally biased region" description="Low complexity" evidence="1">
    <location>
        <begin position="330"/>
        <end position="347"/>
    </location>
</feature>
<dbReference type="InterPro" id="IPR024224">
    <property type="entry name" value="DENND6"/>
</dbReference>
<gene>
    <name evidence="2" type="ORF">M0813_05320</name>
</gene>
<feature type="compositionally biased region" description="Basic and acidic residues" evidence="1">
    <location>
        <begin position="300"/>
        <end position="323"/>
    </location>
</feature>
<protein>
    <submittedName>
        <fullName evidence="2">Dennd6b</fullName>
    </submittedName>
</protein>